<protein>
    <recommendedName>
        <fullName evidence="2">WW domain-containing protein</fullName>
    </recommendedName>
</protein>
<feature type="domain" description="WW" evidence="2">
    <location>
        <begin position="292"/>
        <end position="320"/>
    </location>
</feature>
<dbReference type="Pfam" id="PF00397">
    <property type="entry name" value="WW"/>
    <property type="match status" value="2"/>
</dbReference>
<reference evidence="4" key="1">
    <citation type="journal article" date="2023" name="Commun. Biol.">
        <title>Genome analysis of Parmales, the sister group of diatoms, reveals the evolutionary specialization of diatoms from phago-mixotrophs to photoautotrophs.</title>
        <authorList>
            <person name="Ban H."/>
            <person name="Sato S."/>
            <person name="Yoshikawa S."/>
            <person name="Yamada K."/>
            <person name="Nakamura Y."/>
            <person name="Ichinomiya M."/>
            <person name="Sato N."/>
            <person name="Blanc-Mathieu R."/>
            <person name="Endo H."/>
            <person name="Kuwata A."/>
            <person name="Ogata H."/>
        </authorList>
    </citation>
    <scope>NUCLEOTIDE SEQUENCE [LARGE SCALE GENOMIC DNA]</scope>
</reference>
<keyword evidence="4" id="KW-1185">Reference proteome</keyword>
<feature type="compositionally biased region" description="Basic and acidic residues" evidence="1">
    <location>
        <begin position="232"/>
        <end position="252"/>
    </location>
</feature>
<comment type="caution">
    <text evidence="3">The sequence shown here is derived from an EMBL/GenBank/DDBJ whole genome shotgun (WGS) entry which is preliminary data.</text>
</comment>
<accession>A0A9W7L903</accession>
<dbReference type="Proteomes" id="UP001165065">
    <property type="component" value="Unassembled WGS sequence"/>
</dbReference>
<dbReference type="OrthoDB" id="63972at2759"/>
<feature type="region of interest" description="Disordered" evidence="1">
    <location>
        <begin position="68"/>
        <end position="286"/>
    </location>
</feature>
<feature type="compositionally biased region" description="Pro residues" evidence="1">
    <location>
        <begin position="82"/>
        <end position="106"/>
    </location>
</feature>
<proteinExistence type="predicted"/>
<evidence type="ECO:0000313" key="4">
    <source>
        <dbReference type="Proteomes" id="UP001165065"/>
    </source>
</evidence>
<name>A0A9W7L903_9STRA</name>
<dbReference type="PROSITE" id="PS01159">
    <property type="entry name" value="WW_DOMAIN_1"/>
    <property type="match status" value="1"/>
</dbReference>
<feature type="domain" description="WW" evidence="2">
    <location>
        <begin position="373"/>
        <end position="407"/>
    </location>
</feature>
<feature type="compositionally biased region" description="Low complexity" evidence="1">
    <location>
        <begin position="116"/>
        <end position="125"/>
    </location>
</feature>
<dbReference type="InterPro" id="IPR001202">
    <property type="entry name" value="WW_dom"/>
</dbReference>
<dbReference type="CDD" id="cd00201">
    <property type="entry name" value="WW"/>
    <property type="match status" value="2"/>
</dbReference>
<evidence type="ECO:0000313" key="3">
    <source>
        <dbReference type="EMBL" id="GMI39065.1"/>
    </source>
</evidence>
<dbReference type="SMART" id="SM00456">
    <property type="entry name" value="WW"/>
    <property type="match status" value="3"/>
</dbReference>
<dbReference type="Gene3D" id="2.20.70.10">
    <property type="match status" value="3"/>
</dbReference>
<dbReference type="InterPro" id="IPR036020">
    <property type="entry name" value="WW_dom_sf"/>
</dbReference>
<feature type="compositionally biased region" description="Pro residues" evidence="1">
    <location>
        <begin position="126"/>
        <end position="143"/>
    </location>
</feature>
<gene>
    <name evidence="3" type="ORF">TrCOL_g823</name>
</gene>
<dbReference type="PROSITE" id="PS50020">
    <property type="entry name" value="WW_DOMAIN_2"/>
    <property type="match status" value="3"/>
</dbReference>
<sequence>MPPPPPPGRPLENPLQDGINSELDRVLKEIKQAALGANGLCPVDNIVPLIEKCRSNLLMLAVAPRSPLPKPLVKQKSLGGPPQSPPPPSPKSSPPRGPPRGPPPMPASVLEKAKKAAAAASSTSPVAPPRGPPRPPRGPPRPPITKSKSSVEELEEKMERESEGVLDADASKTGAGKAKKRFSGGVALFNPGIGALNLNSLKKVERTEKPKLHSSQTFERPTLKKVGTPSVRKLDIRDEPTEKTVREETVKGEEEEEGDVGKGDGEEEEGGVSDAKEGDEGASTECDEKLVWEQRLDPTHQVYFYLNTETQEAVWEAPAKYKPIEVNTGDFEWEQRLDEASAVYYYFNSATCEASWTAPANYKPLEQPATTVSGEEFEWEQRLDPTHNVHYYLNIITGESSWEQPEKFKPCA</sequence>
<organism evidence="3 4">
    <name type="scientific">Triparma columacea</name>
    <dbReference type="NCBI Taxonomy" id="722753"/>
    <lineage>
        <taxon>Eukaryota</taxon>
        <taxon>Sar</taxon>
        <taxon>Stramenopiles</taxon>
        <taxon>Ochrophyta</taxon>
        <taxon>Bolidophyceae</taxon>
        <taxon>Parmales</taxon>
        <taxon>Triparmaceae</taxon>
        <taxon>Triparma</taxon>
    </lineage>
</organism>
<dbReference type="EMBL" id="BRYA01001107">
    <property type="protein sequence ID" value="GMI39065.1"/>
    <property type="molecule type" value="Genomic_DNA"/>
</dbReference>
<dbReference type="AlphaFoldDB" id="A0A9W7L903"/>
<feature type="compositionally biased region" description="Basic and acidic residues" evidence="1">
    <location>
        <begin position="202"/>
        <end position="211"/>
    </location>
</feature>
<evidence type="ECO:0000256" key="1">
    <source>
        <dbReference type="SAM" id="MobiDB-lite"/>
    </source>
</evidence>
<feature type="domain" description="WW" evidence="2">
    <location>
        <begin position="333"/>
        <end position="361"/>
    </location>
</feature>
<dbReference type="SUPFAM" id="SSF51045">
    <property type="entry name" value="WW domain"/>
    <property type="match status" value="1"/>
</dbReference>
<evidence type="ECO:0000259" key="2">
    <source>
        <dbReference type="PROSITE" id="PS50020"/>
    </source>
</evidence>